<keyword evidence="5 7" id="KW-0378">Hydrolase</keyword>
<dbReference type="NCBIfam" id="TIGR00188">
    <property type="entry name" value="rnpA"/>
    <property type="match status" value="1"/>
</dbReference>
<dbReference type="PANTHER" id="PTHR33992">
    <property type="entry name" value="RIBONUCLEASE P PROTEIN COMPONENT"/>
    <property type="match status" value="1"/>
</dbReference>
<evidence type="ECO:0000313" key="10">
    <source>
        <dbReference type="Proteomes" id="UP001163821"/>
    </source>
</evidence>
<evidence type="ECO:0000256" key="3">
    <source>
        <dbReference type="ARBA" id="ARBA00022722"/>
    </source>
</evidence>
<dbReference type="HAMAP" id="MF_00227">
    <property type="entry name" value="RNase_P"/>
    <property type="match status" value="1"/>
</dbReference>
<dbReference type="EC" id="3.1.26.5" evidence="7 8"/>
<keyword evidence="2 7" id="KW-0819">tRNA processing</keyword>
<dbReference type="RefSeq" id="WP_282592057.1">
    <property type="nucleotide sequence ID" value="NZ_JAPAAF010000017.1"/>
</dbReference>
<protein>
    <recommendedName>
        <fullName evidence="7 8">Ribonuclease P protein component</fullName>
        <shortName evidence="7">RNase P protein</shortName>
        <shortName evidence="7">RNaseP protein</shortName>
        <ecNumber evidence="7 8">3.1.26.5</ecNumber>
    </recommendedName>
    <alternativeName>
        <fullName evidence="7">Protein C5</fullName>
    </alternativeName>
</protein>
<dbReference type="Proteomes" id="UP001163821">
    <property type="component" value="Unassembled WGS sequence"/>
</dbReference>
<dbReference type="Pfam" id="PF00825">
    <property type="entry name" value="Ribonuclease_P"/>
    <property type="match status" value="1"/>
</dbReference>
<dbReference type="GO" id="GO:0001682">
    <property type="term" value="P:tRNA 5'-leader removal"/>
    <property type="evidence" value="ECO:0007669"/>
    <property type="project" value="UniProtKB-UniRule"/>
</dbReference>
<comment type="similarity">
    <text evidence="7">Belongs to the RnpA family.</text>
</comment>
<reference evidence="9" key="1">
    <citation type="submission" date="2022-10" db="EMBL/GenBank/DDBJ databases">
        <title>Gaoshiqiia sediminis gen. nov., sp. nov., isolated from coastal sediment.</title>
        <authorList>
            <person name="Yu W.X."/>
            <person name="Mu D.S."/>
            <person name="Du J.Z."/>
            <person name="Liang Y.Q."/>
        </authorList>
    </citation>
    <scope>NUCLEOTIDE SEQUENCE</scope>
    <source>
        <strain evidence="9">A06</strain>
    </source>
</reference>
<accession>A0AA41Y4T0</accession>
<proteinExistence type="inferred from homology"/>
<comment type="subunit">
    <text evidence="7">Consists of a catalytic RNA component (M1 or rnpB) and a protein subunit.</text>
</comment>
<name>A0AA41Y4T0_9BACT</name>
<dbReference type="InterPro" id="IPR014721">
    <property type="entry name" value="Ribsml_uS5_D2-typ_fold_subgr"/>
</dbReference>
<dbReference type="GO" id="GO:0004526">
    <property type="term" value="F:ribonuclease P activity"/>
    <property type="evidence" value="ECO:0007669"/>
    <property type="project" value="UniProtKB-UniRule"/>
</dbReference>
<dbReference type="InterPro" id="IPR000100">
    <property type="entry name" value="RNase_P"/>
</dbReference>
<dbReference type="GO" id="GO:0030677">
    <property type="term" value="C:ribonuclease P complex"/>
    <property type="evidence" value="ECO:0007669"/>
    <property type="project" value="TreeGrafter"/>
</dbReference>
<evidence type="ECO:0000256" key="5">
    <source>
        <dbReference type="ARBA" id="ARBA00022801"/>
    </source>
</evidence>
<dbReference type="SUPFAM" id="SSF54211">
    <property type="entry name" value="Ribosomal protein S5 domain 2-like"/>
    <property type="match status" value="1"/>
</dbReference>
<evidence type="ECO:0000256" key="4">
    <source>
        <dbReference type="ARBA" id="ARBA00022759"/>
    </source>
</evidence>
<organism evidence="9 10">
    <name type="scientific">Gaoshiqia sediminis</name>
    <dbReference type="NCBI Taxonomy" id="2986998"/>
    <lineage>
        <taxon>Bacteria</taxon>
        <taxon>Pseudomonadati</taxon>
        <taxon>Bacteroidota</taxon>
        <taxon>Bacteroidia</taxon>
        <taxon>Marinilabiliales</taxon>
        <taxon>Prolixibacteraceae</taxon>
        <taxon>Gaoshiqia</taxon>
    </lineage>
</organism>
<evidence type="ECO:0000256" key="8">
    <source>
        <dbReference type="NCBIfam" id="TIGR00188"/>
    </source>
</evidence>
<keyword evidence="4 7" id="KW-0255">Endonuclease</keyword>
<dbReference type="PROSITE" id="PS00648">
    <property type="entry name" value="RIBONUCLEASE_P"/>
    <property type="match status" value="1"/>
</dbReference>
<keyword evidence="3 7" id="KW-0540">Nuclease</keyword>
<dbReference type="PANTHER" id="PTHR33992:SF1">
    <property type="entry name" value="RIBONUCLEASE P PROTEIN COMPONENT"/>
    <property type="match status" value="1"/>
</dbReference>
<dbReference type="GO" id="GO:0000049">
    <property type="term" value="F:tRNA binding"/>
    <property type="evidence" value="ECO:0007669"/>
    <property type="project" value="UniProtKB-UniRule"/>
</dbReference>
<evidence type="ECO:0000256" key="6">
    <source>
        <dbReference type="ARBA" id="ARBA00022884"/>
    </source>
</evidence>
<keyword evidence="10" id="KW-1185">Reference proteome</keyword>
<comment type="caution">
    <text evidence="9">The sequence shown here is derived from an EMBL/GenBank/DDBJ whole genome shotgun (WGS) entry which is preliminary data.</text>
</comment>
<evidence type="ECO:0000313" key="9">
    <source>
        <dbReference type="EMBL" id="MCW0483456.1"/>
    </source>
</evidence>
<comment type="catalytic activity">
    <reaction evidence="7">
        <text>Endonucleolytic cleavage of RNA, removing 5'-extranucleotides from tRNA precursor.</text>
        <dbReference type="EC" id="3.1.26.5"/>
    </reaction>
</comment>
<dbReference type="EMBL" id="JAPAAF010000017">
    <property type="protein sequence ID" value="MCW0483456.1"/>
    <property type="molecule type" value="Genomic_DNA"/>
</dbReference>
<dbReference type="AlphaFoldDB" id="A0AA41Y4T0"/>
<dbReference type="GO" id="GO:0042781">
    <property type="term" value="F:3'-tRNA processing endoribonuclease activity"/>
    <property type="evidence" value="ECO:0007669"/>
    <property type="project" value="TreeGrafter"/>
</dbReference>
<sequence length="126" mass="14628">MSEYSLKKQERLCSRKAIGSLFSDGQSFFIFPLKVVYCKMSVLSPYPVQAAFSVSKKNFKRAVKRNYLKRRMREAYRLHKAILYQALPEGEQLAVMFIYSAKEIKDYEVIEKSMKKALTKLAGLIN</sequence>
<dbReference type="InterPro" id="IPR020568">
    <property type="entry name" value="Ribosomal_Su5_D2-typ_SF"/>
</dbReference>
<evidence type="ECO:0000256" key="2">
    <source>
        <dbReference type="ARBA" id="ARBA00022694"/>
    </source>
</evidence>
<dbReference type="InterPro" id="IPR020539">
    <property type="entry name" value="RNase_P_CS"/>
</dbReference>
<evidence type="ECO:0000256" key="7">
    <source>
        <dbReference type="HAMAP-Rule" id="MF_00227"/>
    </source>
</evidence>
<keyword evidence="6 7" id="KW-0694">RNA-binding</keyword>
<gene>
    <name evidence="7 9" type="primary">rnpA</name>
    <name evidence="9" type="ORF">N2K84_11995</name>
</gene>
<comment type="function">
    <text evidence="1 7">RNaseP catalyzes the removal of the 5'-leader sequence from pre-tRNA to produce the mature 5'-terminus. It can also cleave other RNA substrates such as 4.5S RNA. The protein component plays an auxiliary but essential role in vivo by binding to the 5'-leader sequence and broadening the substrate specificity of the ribozyme.</text>
</comment>
<evidence type="ECO:0000256" key="1">
    <source>
        <dbReference type="ARBA" id="ARBA00002663"/>
    </source>
</evidence>
<dbReference type="Gene3D" id="3.30.230.10">
    <property type="match status" value="1"/>
</dbReference>